<dbReference type="AlphaFoldDB" id="A0A6B0UFX8"/>
<accession>A0A6B0UFX8</accession>
<dbReference type="EMBL" id="GIFC01003660">
    <property type="protein sequence ID" value="MXU85743.1"/>
    <property type="molecule type" value="Transcribed_RNA"/>
</dbReference>
<feature type="chain" id="PRO_5025649088" evidence="1">
    <location>
        <begin position="16"/>
        <end position="87"/>
    </location>
</feature>
<proteinExistence type="predicted"/>
<protein>
    <submittedName>
        <fullName evidence="2">Putative secreted protein</fullName>
    </submittedName>
</protein>
<name>A0A6B0UFX8_IXORI</name>
<keyword evidence="1" id="KW-0732">Signal</keyword>
<organism evidence="2">
    <name type="scientific">Ixodes ricinus</name>
    <name type="common">Common tick</name>
    <name type="synonym">Acarus ricinus</name>
    <dbReference type="NCBI Taxonomy" id="34613"/>
    <lineage>
        <taxon>Eukaryota</taxon>
        <taxon>Metazoa</taxon>
        <taxon>Ecdysozoa</taxon>
        <taxon>Arthropoda</taxon>
        <taxon>Chelicerata</taxon>
        <taxon>Arachnida</taxon>
        <taxon>Acari</taxon>
        <taxon>Parasitiformes</taxon>
        <taxon>Ixodida</taxon>
        <taxon>Ixodoidea</taxon>
        <taxon>Ixodidae</taxon>
        <taxon>Ixodinae</taxon>
        <taxon>Ixodes</taxon>
    </lineage>
</organism>
<feature type="signal peptide" evidence="1">
    <location>
        <begin position="1"/>
        <end position="15"/>
    </location>
</feature>
<evidence type="ECO:0000256" key="1">
    <source>
        <dbReference type="SAM" id="SignalP"/>
    </source>
</evidence>
<sequence length="87" mass="10319">MTFLLAVGLPGVVWTSSSVFPLTLKEYEEEWPYIYRFHLDLAYNVVWMHHSSFLRECFALLCQLAGVHGWLQDVDERGLQFLFWAHR</sequence>
<reference evidence="2" key="1">
    <citation type="submission" date="2019-12" db="EMBL/GenBank/DDBJ databases">
        <title>An insight into the sialome of adult female Ixodes ricinus ticks feeding for 6 days.</title>
        <authorList>
            <person name="Perner J."/>
            <person name="Ribeiro J.M.C."/>
        </authorList>
    </citation>
    <scope>NUCLEOTIDE SEQUENCE</scope>
    <source>
        <strain evidence="2">Semi-engorged</strain>
        <tissue evidence="2">Salivary glands</tissue>
    </source>
</reference>
<evidence type="ECO:0000313" key="2">
    <source>
        <dbReference type="EMBL" id="MXU85743.1"/>
    </source>
</evidence>